<dbReference type="AlphaFoldDB" id="A0A519BDJ5"/>
<evidence type="ECO:0000256" key="10">
    <source>
        <dbReference type="HAMAP-Rule" id="MF_00815"/>
    </source>
</evidence>
<proteinExistence type="inferred from homology"/>
<dbReference type="HAMAP" id="MF_00815">
    <property type="entry name" value="ATP_synth_gamma_bact"/>
    <property type="match status" value="1"/>
</dbReference>
<comment type="subcellular location">
    <subcellularLocation>
        <location evidence="10">Cell membrane</location>
        <topology evidence="10">Peripheral membrane protein</topology>
    </subcellularLocation>
    <subcellularLocation>
        <location evidence="2">Membrane</location>
        <topology evidence="2">Peripheral membrane protein</topology>
    </subcellularLocation>
</comment>
<evidence type="ECO:0000256" key="3">
    <source>
        <dbReference type="ARBA" id="ARBA00007681"/>
    </source>
</evidence>
<evidence type="ECO:0000313" key="11">
    <source>
        <dbReference type="EMBL" id="RZD15317.1"/>
    </source>
</evidence>
<dbReference type="EMBL" id="SGBD01000001">
    <property type="protein sequence ID" value="RZD15317.1"/>
    <property type="molecule type" value="Genomic_DNA"/>
</dbReference>
<dbReference type="GO" id="GO:0042777">
    <property type="term" value="P:proton motive force-driven plasma membrane ATP synthesis"/>
    <property type="evidence" value="ECO:0007669"/>
    <property type="project" value="UniProtKB-UniRule"/>
</dbReference>
<evidence type="ECO:0000256" key="5">
    <source>
        <dbReference type="ARBA" id="ARBA00022781"/>
    </source>
</evidence>
<keyword evidence="7 10" id="KW-0472">Membrane</keyword>
<dbReference type="Gene3D" id="3.40.1380.10">
    <property type="match status" value="1"/>
</dbReference>
<evidence type="ECO:0000256" key="6">
    <source>
        <dbReference type="ARBA" id="ARBA00023065"/>
    </source>
</evidence>
<evidence type="ECO:0000256" key="4">
    <source>
        <dbReference type="ARBA" id="ARBA00022448"/>
    </source>
</evidence>
<comment type="caution">
    <text evidence="11">The sequence shown here is derived from an EMBL/GenBank/DDBJ whole genome shotgun (WGS) entry which is preliminary data.</text>
</comment>
<dbReference type="GO" id="GO:0005524">
    <property type="term" value="F:ATP binding"/>
    <property type="evidence" value="ECO:0007669"/>
    <property type="project" value="UniProtKB-UniRule"/>
</dbReference>
<evidence type="ECO:0000256" key="8">
    <source>
        <dbReference type="ARBA" id="ARBA00023196"/>
    </source>
</evidence>
<keyword evidence="4 10" id="KW-0813">Transport</keyword>
<accession>A0A519BDJ5</accession>
<dbReference type="PANTHER" id="PTHR11693:SF22">
    <property type="entry name" value="ATP SYNTHASE SUBUNIT GAMMA, MITOCHONDRIAL"/>
    <property type="match status" value="1"/>
</dbReference>
<sequence length="291" mass="32651">MPNLKSIKRKIASIKNTRQITKAMKMVAGAKFKKNQAAMNALRPYSEIYSGVIKNISRNTVLYSHPFFKKNSGSSNGSGAGILIISTDRGLCGSFNMNLFKLFFEELKAKWLDESRIKLYILGKKGADFFKRHNYSVEFTANFSENNITENLSETLAVKMSADFINGEAGEFYIISNNYISTLHQRAVIEKILPFDSSFESKDSGGYLVEPVSYEDGIIDKIFKDYIQTKIYFKIVESFAGEQASRMNAMDNATRNAGKLINKLTIVYNKARQAAVTLEILDIINGVSALK</sequence>
<keyword evidence="6 10" id="KW-0406">Ion transport</keyword>
<evidence type="ECO:0000256" key="1">
    <source>
        <dbReference type="ARBA" id="ARBA00003456"/>
    </source>
</evidence>
<evidence type="ECO:0000256" key="9">
    <source>
        <dbReference type="ARBA" id="ARBA00023310"/>
    </source>
</evidence>
<dbReference type="NCBIfam" id="TIGR01146">
    <property type="entry name" value="ATPsyn_F1gamma"/>
    <property type="match status" value="1"/>
</dbReference>
<dbReference type="PRINTS" id="PR00126">
    <property type="entry name" value="ATPASEGAMMA"/>
</dbReference>
<dbReference type="Proteomes" id="UP000320813">
    <property type="component" value="Unassembled WGS sequence"/>
</dbReference>
<organism evidence="11 12">
    <name type="scientific">Candidatus Acidulodesulfobacterium ferriphilum</name>
    <dbReference type="NCBI Taxonomy" id="2597223"/>
    <lineage>
        <taxon>Bacteria</taxon>
        <taxon>Deltaproteobacteria</taxon>
        <taxon>Candidatus Acidulodesulfobacterales</taxon>
        <taxon>Candidatus Acidulodesulfobacterium</taxon>
    </lineage>
</organism>
<keyword evidence="10" id="KW-1003">Cell membrane</keyword>
<dbReference type="InterPro" id="IPR035968">
    <property type="entry name" value="ATP_synth_F1_ATPase_gsu"/>
</dbReference>
<dbReference type="GO" id="GO:0045259">
    <property type="term" value="C:proton-transporting ATP synthase complex"/>
    <property type="evidence" value="ECO:0007669"/>
    <property type="project" value="UniProtKB-KW"/>
</dbReference>
<comment type="similarity">
    <text evidence="3 10">Belongs to the ATPase gamma chain family.</text>
</comment>
<keyword evidence="5 10" id="KW-0375">Hydrogen ion transport</keyword>
<keyword evidence="9 10" id="KW-0066">ATP synthesis</keyword>
<evidence type="ECO:0000256" key="2">
    <source>
        <dbReference type="ARBA" id="ARBA00004170"/>
    </source>
</evidence>
<protein>
    <recommendedName>
        <fullName evidence="10">ATP synthase gamma chain</fullName>
    </recommendedName>
    <alternativeName>
        <fullName evidence="10">ATP synthase F1 sector gamma subunit</fullName>
    </alternativeName>
    <alternativeName>
        <fullName evidence="10">F-ATPase gamma subunit</fullName>
    </alternativeName>
</protein>
<dbReference type="GO" id="GO:0046933">
    <property type="term" value="F:proton-transporting ATP synthase activity, rotational mechanism"/>
    <property type="evidence" value="ECO:0007669"/>
    <property type="project" value="UniProtKB-UniRule"/>
</dbReference>
<reference evidence="11 12" key="1">
    <citation type="submission" date="2019-01" db="EMBL/GenBank/DDBJ databases">
        <title>Insights into ecological role of a new deltaproteobacterial order Candidatus Sinidesulfobacterales (Sva0485) by metagenomics and metatranscriptomics.</title>
        <authorList>
            <person name="Tan S."/>
            <person name="Liu J."/>
            <person name="Fang Y."/>
            <person name="Hedlund B.P."/>
            <person name="Lian Z.H."/>
            <person name="Huang L.Y."/>
            <person name="Li J.T."/>
            <person name="Huang L.N."/>
            <person name="Li W.J."/>
            <person name="Jiang H.C."/>
            <person name="Dong H.L."/>
            <person name="Shu W.S."/>
        </authorList>
    </citation>
    <scope>NUCLEOTIDE SEQUENCE [LARGE SCALE GENOMIC DNA]</scope>
    <source>
        <strain evidence="11">AP3</strain>
    </source>
</reference>
<name>A0A519BDJ5_9DELT</name>
<dbReference type="Gene3D" id="1.10.287.80">
    <property type="entry name" value="ATP synthase, gamma subunit, helix hairpin domain"/>
    <property type="match status" value="1"/>
</dbReference>
<dbReference type="InterPro" id="IPR000131">
    <property type="entry name" value="ATP_synth_F1_gsu"/>
</dbReference>
<dbReference type="Pfam" id="PF00231">
    <property type="entry name" value="ATP-synt"/>
    <property type="match status" value="1"/>
</dbReference>
<dbReference type="GO" id="GO:0005886">
    <property type="term" value="C:plasma membrane"/>
    <property type="evidence" value="ECO:0007669"/>
    <property type="project" value="UniProtKB-SubCell"/>
</dbReference>
<dbReference type="CDD" id="cd12151">
    <property type="entry name" value="F1-ATPase_gamma"/>
    <property type="match status" value="1"/>
</dbReference>
<keyword evidence="8 10" id="KW-0139">CF(1)</keyword>
<evidence type="ECO:0000313" key="12">
    <source>
        <dbReference type="Proteomes" id="UP000320813"/>
    </source>
</evidence>
<dbReference type="SUPFAM" id="SSF52943">
    <property type="entry name" value="ATP synthase (F1-ATPase), gamma subunit"/>
    <property type="match status" value="1"/>
</dbReference>
<comment type="function">
    <text evidence="1 10">Produces ATP from ADP in the presence of a proton gradient across the membrane. The gamma chain is believed to be important in regulating ATPase activity and the flow of protons through the CF(0) complex.</text>
</comment>
<gene>
    <name evidence="10 11" type="primary">atpG</name>
    <name evidence="11" type="ORF">EVJ47_03330</name>
</gene>
<dbReference type="PANTHER" id="PTHR11693">
    <property type="entry name" value="ATP SYNTHASE GAMMA CHAIN"/>
    <property type="match status" value="1"/>
</dbReference>
<comment type="subunit">
    <text evidence="10">F-type ATPases have 2 components, CF(1) - the catalytic core - and CF(0) - the membrane proton channel. CF(1) has five subunits: alpha(3), beta(3), gamma(1), delta(1), epsilon(1). CF(0) has three main subunits: a, b and c.</text>
</comment>
<evidence type="ECO:0000256" key="7">
    <source>
        <dbReference type="ARBA" id="ARBA00023136"/>
    </source>
</evidence>